<dbReference type="PANTHER" id="PTHR43737">
    <property type="entry name" value="BLL7424 PROTEIN"/>
    <property type="match status" value="1"/>
</dbReference>
<sequence>MLEIKARNLGSRCAGMSRRDFVRAGAMGTLGLNLADWFKLKAHGATTEGKAKSVIQIWLHGGPTHLDTFDPKPEAGEDYCGELKNPIETKAPGMRICELLPLMAKQGDKFSILRGFSSQHGGHEAGTYIVQTGTPYSSQAIGYPSIGAVVALKKGYEGGYQGVLPPFITLTGNVWWVGEAGFLGDGYKAYAAGGDPNQKGFMAQGMKLANGITQQRSQGRRSLLKDLDSLARQMEKQEVFEAMDSYQEKAYGLLMGDAKKAFDLSQEKDELRDRYGRNHFGQSCLLARRLVERGVPFITVNFGGWDTHRDNFGVMKKSLLPVLDKGFATLLEDLAARGLLDSTIVTWFGEFGRTPKIAPEAPWDGGRHHWGPVMSAVVAGGGFKGGTVVGESDAKGEQPKNRPVYP</sequence>
<proteinExistence type="predicted"/>
<comment type="caution">
    <text evidence="1">The sequence shown here is derived from an EMBL/GenBank/DDBJ whole genome shotgun (WGS) entry which is preliminary data.</text>
</comment>
<evidence type="ECO:0000313" key="1">
    <source>
        <dbReference type="EMBL" id="KKK95311.1"/>
    </source>
</evidence>
<dbReference type="AlphaFoldDB" id="A0A0F9CF36"/>
<dbReference type="InterPro" id="IPR017850">
    <property type="entry name" value="Alkaline_phosphatase_core_sf"/>
</dbReference>
<protein>
    <recommendedName>
        <fullName evidence="2">DUF1501 domain-containing protein</fullName>
    </recommendedName>
</protein>
<evidence type="ECO:0008006" key="2">
    <source>
        <dbReference type="Google" id="ProtNLM"/>
    </source>
</evidence>
<gene>
    <name evidence="1" type="ORF">LCGC14_2674090</name>
</gene>
<reference evidence="1" key="1">
    <citation type="journal article" date="2015" name="Nature">
        <title>Complex archaea that bridge the gap between prokaryotes and eukaryotes.</title>
        <authorList>
            <person name="Spang A."/>
            <person name="Saw J.H."/>
            <person name="Jorgensen S.L."/>
            <person name="Zaremba-Niedzwiedzka K."/>
            <person name="Martijn J."/>
            <person name="Lind A.E."/>
            <person name="van Eijk R."/>
            <person name="Schleper C."/>
            <person name="Guy L."/>
            <person name="Ettema T.J."/>
        </authorList>
    </citation>
    <scope>NUCLEOTIDE SEQUENCE</scope>
</reference>
<dbReference type="PANTHER" id="PTHR43737:SF1">
    <property type="entry name" value="DUF1501 DOMAIN-CONTAINING PROTEIN"/>
    <property type="match status" value="1"/>
</dbReference>
<dbReference type="EMBL" id="LAZR01046967">
    <property type="protein sequence ID" value="KKK95311.1"/>
    <property type="molecule type" value="Genomic_DNA"/>
</dbReference>
<accession>A0A0F9CF36</accession>
<feature type="non-terminal residue" evidence="1">
    <location>
        <position position="406"/>
    </location>
</feature>
<organism evidence="1">
    <name type="scientific">marine sediment metagenome</name>
    <dbReference type="NCBI Taxonomy" id="412755"/>
    <lineage>
        <taxon>unclassified sequences</taxon>
        <taxon>metagenomes</taxon>
        <taxon>ecological metagenomes</taxon>
    </lineage>
</organism>
<dbReference type="SUPFAM" id="SSF53649">
    <property type="entry name" value="Alkaline phosphatase-like"/>
    <property type="match status" value="1"/>
</dbReference>
<dbReference type="Pfam" id="PF07394">
    <property type="entry name" value="DUF1501"/>
    <property type="match status" value="1"/>
</dbReference>
<name>A0A0F9CF36_9ZZZZ</name>
<dbReference type="InterPro" id="IPR010869">
    <property type="entry name" value="DUF1501"/>
</dbReference>